<sequence>MSTPVTAPVPNAATVQRIPLHPRDIGVLSALILCFRPPTSTYAKAPAVTTSVMIHILRVCALEVSNLSEPSSYKALLRKFSDAPRKPNDRLEDFLAIWQRDRKHQTDPNSMSDIFWNVDTLVNFDGDNTKQHFPLDRRSLFGISVRRARLNWVKMSFQGQVEFVKQYQAWLKGEGPKKNPPRSEPAKLLLFPTAVDHVHHARTQVYEDYLAAVATGNTQTAAESLRRFFDQPLTDSDDTGLHQHALLNLARLHYCVGELLGARRALEEAIKVSRAANDRDTLQRCMALLRRIAPSAESPQVIQKGTDPIDVLWDIKRSMDMGEPIQVGFSKLFECMGCEHALPTTAIIDYWSRYSVRGALWRLAGIDSLAQTQDNMIIAFTSPGQASEPRLTSQLARARQLSRRGQAIDAVAGLLSPGVWKGLNAVQKETWAREIWMILEGRAKRRGQGRLIRNFIRPRRPADMLPTQVLREDHMFLRRLDPLQQLQNAIDVIHSQQIPLSLQPLLDALWTTEFRGTWKWYRIGIALLADVGIGLGMARSGREFLEECMSQILNSDDLEQRGYACFTLAKCIMTSAKGDENPIPPARVQEHLRLSLFYLHQAEQDYAAIEFYAGRLDVLYTLSVVYHNLGMVSERNHAAELHAQVEKERVEALNAEVDEELKAVMDLITEITARG</sequence>
<proteinExistence type="inferred from homology"/>
<keyword evidence="10" id="KW-1185">Reference proteome</keyword>
<reference evidence="9 10" key="1">
    <citation type="journal article" date="2019" name="Fungal Biol. Biotechnol.">
        <title>Draft genome sequence of fastidious pathogen Ceratobasidium theobromae, which causes vascular-streak dieback in Theobroma cacao.</title>
        <authorList>
            <person name="Ali S.S."/>
            <person name="Asman A."/>
            <person name="Shao J."/>
            <person name="Firmansyah A.P."/>
            <person name="Susilo A.W."/>
            <person name="Rosmana A."/>
            <person name="McMahon P."/>
            <person name="Junaid M."/>
            <person name="Guest D."/>
            <person name="Kheng T.Y."/>
            <person name="Meinhardt L.W."/>
            <person name="Bailey B.A."/>
        </authorList>
    </citation>
    <scope>NUCLEOTIDE SEQUENCE [LARGE SCALE GENOMIC DNA]</scope>
    <source>
        <strain evidence="9 10">CT2</strain>
    </source>
</reference>
<comment type="caution">
    <text evidence="9">The sequence shown here is derived from an EMBL/GenBank/DDBJ whole genome shotgun (WGS) entry which is preliminary data.</text>
</comment>
<evidence type="ECO:0000256" key="6">
    <source>
        <dbReference type="ARBA" id="ARBA00023306"/>
    </source>
</evidence>
<evidence type="ECO:0000259" key="8">
    <source>
        <dbReference type="Pfam" id="PF12862"/>
    </source>
</evidence>
<evidence type="ECO:0000256" key="5">
    <source>
        <dbReference type="ARBA" id="ARBA00022786"/>
    </source>
</evidence>
<keyword evidence="4" id="KW-0498">Mitosis</keyword>
<evidence type="ECO:0000256" key="1">
    <source>
        <dbReference type="ARBA" id="ARBA00007450"/>
    </source>
</evidence>
<dbReference type="PANTHER" id="PTHR12830">
    <property type="entry name" value="ANAPHASE-PROMOTING COMPLEX SUBUNIT 5"/>
    <property type="match status" value="1"/>
</dbReference>
<dbReference type="OrthoDB" id="2504561at2759"/>
<accession>A0A5N5QRD5</accession>
<dbReference type="GO" id="GO:0051301">
    <property type="term" value="P:cell division"/>
    <property type="evidence" value="ECO:0007669"/>
    <property type="project" value="UniProtKB-KW"/>
</dbReference>
<name>A0A5N5QRD5_9AGAM</name>
<dbReference type="EMBL" id="SSOP01000025">
    <property type="protein sequence ID" value="KAB5594123.1"/>
    <property type="molecule type" value="Genomic_DNA"/>
</dbReference>
<evidence type="ECO:0000256" key="4">
    <source>
        <dbReference type="ARBA" id="ARBA00022776"/>
    </source>
</evidence>
<comment type="similarity">
    <text evidence="1">Belongs to the APC5 family.</text>
</comment>
<dbReference type="PANTHER" id="PTHR12830:SF9">
    <property type="entry name" value="ANAPHASE-PROMOTING COMPLEX SUBUNIT 5"/>
    <property type="match status" value="1"/>
</dbReference>
<dbReference type="AlphaFoldDB" id="A0A5N5QRD5"/>
<evidence type="ECO:0000313" key="10">
    <source>
        <dbReference type="Proteomes" id="UP000383932"/>
    </source>
</evidence>
<keyword evidence="7" id="KW-0175">Coiled coil</keyword>
<dbReference type="Proteomes" id="UP000383932">
    <property type="component" value="Unassembled WGS sequence"/>
</dbReference>
<protein>
    <recommendedName>
        <fullName evidence="2">Anaphase-promoting complex subunit 5</fullName>
    </recommendedName>
</protein>
<evidence type="ECO:0000313" key="9">
    <source>
        <dbReference type="EMBL" id="KAB5594123.1"/>
    </source>
</evidence>
<dbReference type="InterPro" id="IPR037679">
    <property type="entry name" value="Apc5"/>
</dbReference>
<dbReference type="GO" id="GO:0005680">
    <property type="term" value="C:anaphase-promoting complex"/>
    <property type="evidence" value="ECO:0007669"/>
    <property type="project" value="InterPro"/>
</dbReference>
<dbReference type="GO" id="GO:0031145">
    <property type="term" value="P:anaphase-promoting complex-dependent catabolic process"/>
    <property type="evidence" value="ECO:0007669"/>
    <property type="project" value="TreeGrafter"/>
</dbReference>
<dbReference type="Pfam" id="PF12862">
    <property type="entry name" value="ANAPC5"/>
    <property type="match status" value="1"/>
</dbReference>
<dbReference type="InterPro" id="IPR026000">
    <property type="entry name" value="Apc5_dom"/>
</dbReference>
<evidence type="ECO:0000256" key="7">
    <source>
        <dbReference type="SAM" id="Coils"/>
    </source>
</evidence>
<evidence type="ECO:0000256" key="2">
    <source>
        <dbReference type="ARBA" id="ARBA00016066"/>
    </source>
</evidence>
<dbReference type="GO" id="GO:0070979">
    <property type="term" value="P:protein K11-linked ubiquitination"/>
    <property type="evidence" value="ECO:0007669"/>
    <property type="project" value="TreeGrafter"/>
</dbReference>
<organism evidence="9 10">
    <name type="scientific">Ceratobasidium theobromae</name>
    <dbReference type="NCBI Taxonomy" id="1582974"/>
    <lineage>
        <taxon>Eukaryota</taxon>
        <taxon>Fungi</taxon>
        <taxon>Dikarya</taxon>
        <taxon>Basidiomycota</taxon>
        <taxon>Agaricomycotina</taxon>
        <taxon>Agaricomycetes</taxon>
        <taxon>Cantharellales</taxon>
        <taxon>Ceratobasidiaceae</taxon>
        <taxon>Ceratobasidium</taxon>
    </lineage>
</organism>
<feature type="domain" description="Anaphase-promoting complex subunit 5" evidence="8">
    <location>
        <begin position="207"/>
        <end position="291"/>
    </location>
</feature>
<keyword evidence="5" id="KW-0833">Ubl conjugation pathway</keyword>
<gene>
    <name evidence="9" type="ORF">CTheo_2460</name>
</gene>
<keyword evidence="3" id="KW-0132">Cell division</keyword>
<feature type="coiled-coil region" evidence="7">
    <location>
        <begin position="643"/>
        <end position="670"/>
    </location>
</feature>
<keyword evidence="6" id="KW-0131">Cell cycle</keyword>
<evidence type="ECO:0000256" key="3">
    <source>
        <dbReference type="ARBA" id="ARBA00022618"/>
    </source>
</evidence>
<dbReference type="GO" id="GO:0045842">
    <property type="term" value="P:positive regulation of mitotic metaphase/anaphase transition"/>
    <property type="evidence" value="ECO:0007669"/>
    <property type="project" value="TreeGrafter"/>
</dbReference>